<sequence>MDTTAGTDTLIVYDGSANAGVSQTAVVLGGVTPDQLGLMAGNNWIQHI</sequence>
<gene>
    <name evidence="1" type="ORF">HK415_11995</name>
</gene>
<protein>
    <submittedName>
        <fullName evidence="1">Uncharacterized protein</fullName>
    </submittedName>
</protein>
<evidence type="ECO:0000313" key="1">
    <source>
        <dbReference type="EMBL" id="NNU43718.1"/>
    </source>
</evidence>
<evidence type="ECO:0000313" key="2">
    <source>
        <dbReference type="Proteomes" id="UP000552954"/>
    </source>
</evidence>
<dbReference type="AlphaFoldDB" id="A0A849K5Q1"/>
<keyword evidence="2" id="KW-1185">Reference proteome</keyword>
<comment type="caution">
    <text evidence="1">The sequence shown here is derived from an EMBL/GenBank/DDBJ whole genome shotgun (WGS) entry which is preliminary data.</text>
</comment>
<dbReference type="Proteomes" id="UP000552954">
    <property type="component" value="Unassembled WGS sequence"/>
</dbReference>
<name>A0A849K5Q1_9BURK</name>
<dbReference type="RefSeq" id="WP_171559466.1">
    <property type="nucleotide sequence ID" value="NZ_JABFCS010000001.1"/>
</dbReference>
<accession>A0A849K5Q1</accession>
<organism evidence="1 2">
    <name type="scientific">Ramlibacter montanisoli</name>
    <dbReference type="NCBI Taxonomy" id="2732512"/>
    <lineage>
        <taxon>Bacteria</taxon>
        <taxon>Pseudomonadati</taxon>
        <taxon>Pseudomonadota</taxon>
        <taxon>Betaproteobacteria</taxon>
        <taxon>Burkholderiales</taxon>
        <taxon>Comamonadaceae</taxon>
        <taxon>Ramlibacter</taxon>
    </lineage>
</organism>
<reference evidence="1 2" key="2">
    <citation type="submission" date="2020-06" db="EMBL/GenBank/DDBJ databases">
        <title>Ramlibacter rhizophilus sp. nov., isolated from rhizosphere soil of national flower Mugunghwa from South Korea.</title>
        <authorList>
            <person name="Zheng-Fei Y."/>
            <person name="Huan T."/>
        </authorList>
    </citation>
    <scope>NUCLEOTIDE SEQUENCE [LARGE SCALE GENOMIC DNA]</scope>
    <source>
        <strain evidence="1 2">B156</strain>
    </source>
</reference>
<proteinExistence type="predicted"/>
<dbReference type="EMBL" id="JABFCS010000001">
    <property type="protein sequence ID" value="NNU43718.1"/>
    <property type="molecule type" value="Genomic_DNA"/>
</dbReference>
<reference evidence="1 2" key="1">
    <citation type="submission" date="2020-05" db="EMBL/GenBank/DDBJ databases">
        <authorList>
            <person name="Khan S.A."/>
            <person name="Jeon C.O."/>
            <person name="Chun B.H."/>
        </authorList>
    </citation>
    <scope>NUCLEOTIDE SEQUENCE [LARGE SCALE GENOMIC DNA]</scope>
    <source>
        <strain evidence="1 2">B156</strain>
    </source>
</reference>